<evidence type="ECO:0000313" key="8">
    <source>
        <dbReference type="EMBL" id="MCT8988705.1"/>
    </source>
</evidence>
<organism evidence="8 9">
    <name type="scientific">Chelativorans petroleitrophicus</name>
    <dbReference type="NCBI Taxonomy" id="2975484"/>
    <lineage>
        <taxon>Bacteria</taxon>
        <taxon>Pseudomonadati</taxon>
        <taxon>Pseudomonadota</taxon>
        <taxon>Alphaproteobacteria</taxon>
        <taxon>Hyphomicrobiales</taxon>
        <taxon>Phyllobacteriaceae</taxon>
        <taxon>Chelativorans</taxon>
    </lineage>
</organism>
<gene>
    <name evidence="8" type="ORF">NYR54_00130</name>
</gene>
<evidence type="ECO:0000256" key="5">
    <source>
        <dbReference type="ARBA" id="ARBA00022975"/>
    </source>
</evidence>
<dbReference type="InterPro" id="IPR005720">
    <property type="entry name" value="Dihydroorotate_DH_cat"/>
</dbReference>
<reference evidence="8" key="1">
    <citation type="submission" date="2022-08" db="EMBL/GenBank/DDBJ databases">
        <title>Chelativorans sichuanense sp. nov., a paraffin oil-degrading bacterium isolated from a mixture of oil-based drill cuttings and paddy soil.</title>
        <authorList>
            <person name="Yu J."/>
            <person name="Liu H."/>
            <person name="Chen Q."/>
        </authorList>
    </citation>
    <scope>NUCLEOTIDE SEQUENCE</scope>
    <source>
        <strain evidence="8">SCAU 2101</strain>
    </source>
</reference>
<dbReference type="Proteomes" id="UP001149009">
    <property type="component" value="Unassembled WGS sequence"/>
</dbReference>
<evidence type="ECO:0000313" key="9">
    <source>
        <dbReference type="Proteomes" id="UP001149009"/>
    </source>
</evidence>
<dbReference type="PANTHER" id="PTHR48109:SF3">
    <property type="entry name" value="SLL0744 PROTEIN"/>
    <property type="match status" value="1"/>
</dbReference>
<protein>
    <submittedName>
        <fullName evidence="8">tRNA-dihydrouridine synthase</fullName>
    </submittedName>
</protein>
<comment type="pathway">
    <text evidence="2">Pyrimidine metabolism; UMP biosynthesis via de novo pathway.</text>
</comment>
<proteinExistence type="predicted"/>
<dbReference type="InterPro" id="IPR050074">
    <property type="entry name" value="DHO_dehydrogenase"/>
</dbReference>
<evidence type="ECO:0000256" key="1">
    <source>
        <dbReference type="ARBA" id="ARBA00001917"/>
    </source>
</evidence>
<keyword evidence="4" id="KW-0288">FMN</keyword>
<dbReference type="GO" id="GO:0006221">
    <property type="term" value="P:pyrimidine nucleotide biosynthetic process"/>
    <property type="evidence" value="ECO:0007669"/>
    <property type="project" value="UniProtKB-KW"/>
</dbReference>
<accession>A0A9X2X4W7</accession>
<keyword evidence="3" id="KW-0285">Flavoprotein</keyword>
<keyword evidence="9" id="KW-1185">Reference proteome</keyword>
<evidence type="ECO:0000259" key="7">
    <source>
        <dbReference type="Pfam" id="PF01180"/>
    </source>
</evidence>
<comment type="caution">
    <text evidence="8">The sequence shown here is derived from an EMBL/GenBank/DDBJ whole genome shotgun (WGS) entry which is preliminary data.</text>
</comment>
<evidence type="ECO:0000256" key="3">
    <source>
        <dbReference type="ARBA" id="ARBA00022630"/>
    </source>
</evidence>
<dbReference type="Pfam" id="PF01180">
    <property type="entry name" value="DHO_dh"/>
    <property type="match status" value="1"/>
</dbReference>
<dbReference type="GO" id="GO:0006207">
    <property type="term" value="P:'de novo' pyrimidine nucleobase biosynthetic process"/>
    <property type="evidence" value="ECO:0007669"/>
    <property type="project" value="TreeGrafter"/>
</dbReference>
<sequence>MTVDLSVSVGNLRLKNPVIAGAAEHLIHAEGIRAALATGVGAVVVKSNNEVEGSKDQLERSEYTLLDEHWRQVPWNEAAPRSVTLACRSGMSPLPFDQWLEQTARLDREAERQDSYVVASLILGAIEPAVEMARQVEQAGIRVMEFNVGVPYGSQTAKGNVTTELSTDRIRDQVAAIRRAVKIPVWVKTSGQSERVPALASAAFDSGADAVIMAGRLLGFLPDPETQKPLFGTSLGIGGFWHLPITCHWLAMTRKAVGPHKPLIGINGAQTGSDVLRMMLAGATAVEIASSIMYAGFPALARAVEEVSAYFRDRGEDAAAIIGRAADEHKTFMEMPRRTGNWRNYVPDEALAPARG</sequence>
<evidence type="ECO:0000256" key="6">
    <source>
        <dbReference type="ARBA" id="ARBA00023002"/>
    </source>
</evidence>
<dbReference type="SUPFAM" id="SSF51395">
    <property type="entry name" value="FMN-linked oxidoreductases"/>
    <property type="match status" value="1"/>
</dbReference>
<dbReference type="PANTHER" id="PTHR48109">
    <property type="entry name" value="DIHYDROOROTATE DEHYDROGENASE (QUINONE), MITOCHONDRIAL-RELATED"/>
    <property type="match status" value="1"/>
</dbReference>
<dbReference type="GO" id="GO:0004152">
    <property type="term" value="F:dihydroorotate dehydrogenase activity"/>
    <property type="evidence" value="ECO:0007669"/>
    <property type="project" value="TreeGrafter"/>
</dbReference>
<dbReference type="RefSeq" id="WP_261513306.1">
    <property type="nucleotide sequence ID" value="NZ_JAODNV010000001.1"/>
</dbReference>
<dbReference type="GO" id="GO:0005737">
    <property type="term" value="C:cytoplasm"/>
    <property type="evidence" value="ECO:0007669"/>
    <property type="project" value="InterPro"/>
</dbReference>
<comment type="cofactor">
    <cofactor evidence="1">
        <name>FMN</name>
        <dbReference type="ChEBI" id="CHEBI:58210"/>
    </cofactor>
</comment>
<dbReference type="AlphaFoldDB" id="A0A9X2X4W7"/>
<evidence type="ECO:0000256" key="2">
    <source>
        <dbReference type="ARBA" id="ARBA00004725"/>
    </source>
</evidence>
<feature type="domain" description="Dihydroorotate dehydrogenase catalytic" evidence="7">
    <location>
        <begin position="92"/>
        <end position="308"/>
    </location>
</feature>
<dbReference type="EMBL" id="JAODNV010000001">
    <property type="protein sequence ID" value="MCT8988705.1"/>
    <property type="molecule type" value="Genomic_DNA"/>
</dbReference>
<keyword evidence="5" id="KW-0665">Pyrimidine biosynthesis</keyword>
<dbReference type="InterPro" id="IPR013785">
    <property type="entry name" value="Aldolase_TIM"/>
</dbReference>
<evidence type="ECO:0000256" key="4">
    <source>
        <dbReference type="ARBA" id="ARBA00022643"/>
    </source>
</evidence>
<keyword evidence="6" id="KW-0560">Oxidoreductase</keyword>
<name>A0A9X2X4W7_9HYPH</name>
<dbReference type="Gene3D" id="3.20.20.70">
    <property type="entry name" value="Aldolase class I"/>
    <property type="match status" value="1"/>
</dbReference>